<dbReference type="InterPro" id="IPR036388">
    <property type="entry name" value="WH-like_DNA-bd_sf"/>
</dbReference>
<evidence type="ECO:0008006" key="3">
    <source>
        <dbReference type="Google" id="ProtNLM"/>
    </source>
</evidence>
<keyword evidence="2" id="KW-1185">Reference proteome</keyword>
<proteinExistence type="predicted"/>
<sequence length="313" mass="33987">MHEVALDAGDIAVRYDQASERAVIVAAPGAGSEAACRAAALAGYRTPPPIDPMAALIEQDLIGGAQMVLLEVADLDWSLAEPLLATIGALAEAWQIPMIATVALAQIDGAAALLPEGCVLQCQPSDSDRMAAALLLRPPATARLHDSARDTDMVRMRRFQEEVARIAESLARLSRADMGEVPALVRNDSIAFRPTDDEAPSAQEIRRVIRARRMRADYFQAELFADPAWDMLLDLFASELEHRQVSVSSLCIAAAVPPTTALRWIGTMNESGLFERRADTNDRRRAYIGLTDRARDGMLRYVSAVKRAGLNLA</sequence>
<accession>A0A2U0SC94</accession>
<name>A0A2U0SC94_9SPHN</name>
<dbReference type="Proteomes" id="UP000245890">
    <property type="component" value="Unassembled WGS sequence"/>
</dbReference>
<gene>
    <name evidence="1" type="ORF">DD559_06210</name>
</gene>
<reference evidence="1 2" key="1">
    <citation type="submission" date="2018-05" db="EMBL/GenBank/DDBJ databases">
        <title>Description of Sphingomonas pokkalii sp nov, isolated from the rhizosphere of saline tolerant pokkali rice and its draft genome analysis.</title>
        <authorList>
            <person name="Menon R."/>
            <person name="Kumari S."/>
            <person name="Rameshkumar N."/>
        </authorList>
    </citation>
    <scope>NUCLEOTIDE SEQUENCE [LARGE SCALE GENOMIC DNA]</scope>
    <source>
        <strain evidence="1 2">L3B27</strain>
    </source>
</reference>
<comment type="caution">
    <text evidence="1">The sequence shown here is derived from an EMBL/GenBank/DDBJ whole genome shotgun (WGS) entry which is preliminary data.</text>
</comment>
<organism evidence="1 2">
    <name type="scientific">Sphingomonas pokkalii</name>
    <dbReference type="NCBI Taxonomy" id="2175090"/>
    <lineage>
        <taxon>Bacteria</taxon>
        <taxon>Pseudomonadati</taxon>
        <taxon>Pseudomonadota</taxon>
        <taxon>Alphaproteobacteria</taxon>
        <taxon>Sphingomonadales</taxon>
        <taxon>Sphingomonadaceae</taxon>
        <taxon>Sphingomonas</taxon>
    </lineage>
</organism>
<dbReference type="Gene3D" id="1.10.10.10">
    <property type="entry name" value="Winged helix-like DNA-binding domain superfamily/Winged helix DNA-binding domain"/>
    <property type="match status" value="1"/>
</dbReference>
<dbReference type="EMBL" id="QENQ01000001">
    <property type="protein sequence ID" value="PVX28979.1"/>
    <property type="molecule type" value="Genomic_DNA"/>
</dbReference>
<evidence type="ECO:0000313" key="1">
    <source>
        <dbReference type="EMBL" id="PVX28979.1"/>
    </source>
</evidence>
<dbReference type="AlphaFoldDB" id="A0A2U0SC94"/>
<protein>
    <recommendedName>
        <fullName evidence="3">HTH marR-type domain-containing protein</fullName>
    </recommendedName>
</protein>
<evidence type="ECO:0000313" key="2">
    <source>
        <dbReference type="Proteomes" id="UP000245890"/>
    </source>
</evidence>
<dbReference type="SUPFAM" id="SSF46785">
    <property type="entry name" value="Winged helix' DNA-binding domain"/>
    <property type="match status" value="1"/>
</dbReference>
<dbReference type="OrthoDB" id="7594920at2"/>
<dbReference type="InterPro" id="IPR036390">
    <property type="entry name" value="WH_DNA-bd_sf"/>
</dbReference>